<dbReference type="EMBL" id="NXLU01000008">
    <property type="protein sequence ID" value="RDU68653.1"/>
    <property type="molecule type" value="Genomic_DNA"/>
</dbReference>
<dbReference type="GO" id="GO:0016758">
    <property type="term" value="F:hexosyltransferase activity"/>
    <property type="evidence" value="ECO:0007669"/>
    <property type="project" value="UniProtKB-ARBA"/>
</dbReference>
<evidence type="ECO:0000313" key="3">
    <source>
        <dbReference type="Proteomes" id="UP000257067"/>
    </source>
</evidence>
<dbReference type="OrthoDB" id="433681at2"/>
<proteinExistence type="predicted"/>
<dbReference type="SUPFAM" id="SSF53448">
    <property type="entry name" value="Nucleotide-diphospho-sugar transferases"/>
    <property type="match status" value="1"/>
</dbReference>
<dbReference type="CDD" id="cd06433">
    <property type="entry name" value="GT_2_WfgS_like"/>
    <property type="match status" value="1"/>
</dbReference>
<dbReference type="InterPro" id="IPR029044">
    <property type="entry name" value="Nucleotide-diphossugar_trans"/>
</dbReference>
<dbReference type="PANTHER" id="PTHR22916">
    <property type="entry name" value="GLYCOSYLTRANSFERASE"/>
    <property type="match status" value="1"/>
</dbReference>
<keyword evidence="3" id="KW-1185">Reference proteome</keyword>
<dbReference type="Proteomes" id="UP000257067">
    <property type="component" value="Unassembled WGS sequence"/>
</dbReference>
<comment type="caution">
    <text evidence="2">The sequence shown here is derived from an EMBL/GenBank/DDBJ whole genome shotgun (WGS) entry which is preliminary data.</text>
</comment>
<dbReference type="PANTHER" id="PTHR22916:SF67">
    <property type="entry name" value="COLANIC ACID BIOSYNTHESIS GLYCOSYL TRANSFERASE WCAE-RELATED"/>
    <property type="match status" value="1"/>
</dbReference>
<evidence type="ECO:0000259" key="1">
    <source>
        <dbReference type="Pfam" id="PF00535"/>
    </source>
</evidence>
<sequence>MIFNFCTLFDINRKNILRIFVKPTTFSIITIVYNNLAYIKKTMDSVINQTYKEIEYILIDGGSVDGTKEAIFEYIASYATITQETIKQDSFYLEATAKLFPTFTFKFLSEKDKGIYDAMNKGIALATKEWINFMNCEDCFYHLDILEKVAMQNLQNYSVIYGDTEMIDKTHSYIQHPSTHFKSRIPFCHQSSFTRTSVHSLFDTSYKICADYAFFINLYKSGHKFKKLHFPIASYSLNGISASPSWQMFYEQCRITYTFNKLFPLYLALKWILWTLPKSKVKGLIKR</sequence>
<feature type="domain" description="Glycosyltransferase 2-like" evidence="1">
    <location>
        <begin position="27"/>
        <end position="187"/>
    </location>
</feature>
<dbReference type="AlphaFoldDB" id="A0A3D8IUH9"/>
<keyword evidence="2" id="KW-0808">Transferase</keyword>
<organism evidence="2 3">
    <name type="scientific">Helicobacter cholecystus</name>
    <dbReference type="NCBI Taxonomy" id="45498"/>
    <lineage>
        <taxon>Bacteria</taxon>
        <taxon>Pseudomonadati</taxon>
        <taxon>Campylobacterota</taxon>
        <taxon>Epsilonproteobacteria</taxon>
        <taxon>Campylobacterales</taxon>
        <taxon>Helicobacteraceae</taxon>
        <taxon>Helicobacter</taxon>
    </lineage>
</organism>
<dbReference type="InterPro" id="IPR001173">
    <property type="entry name" value="Glyco_trans_2-like"/>
</dbReference>
<gene>
    <name evidence="2" type="ORF">CQA62_05995</name>
</gene>
<evidence type="ECO:0000313" key="2">
    <source>
        <dbReference type="EMBL" id="RDU68653.1"/>
    </source>
</evidence>
<dbReference type="Gene3D" id="3.90.550.10">
    <property type="entry name" value="Spore Coat Polysaccharide Biosynthesis Protein SpsA, Chain A"/>
    <property type="match status" value="1"/>
</dbReference>
<name>A0A3D8IUH9_9HELI</name>
<protein>
    <submittedName>
        <fullName evidence="2">Glycosyltransferase</fullName>
    </submittedName>
</protein>
<accession>A0A3D8IUH9</accession>
<dbReference type="Pfam" id="PF00535">
    <property type="entry name" value="Glycos_transf_2"/>
    <property type="match status" value="1"/>
</dbReference>
<reference evidence="2 3" key="1">
    <citation type="submission" date="2018-04" db="EMBL/GenBank/DDBJ databases">
        <title>Novel Campyloabacter and Helicobacter Species and Strains.</title>
        <authorList>
            <person name="Mannion A.J."/>
            <person name="Shen Z."/>
            <person name="Fox J.G."/>
        </authorList>
    </citation>
    <scope>NUCLEOTIDE SEQUENCE [LARGE SCALE GENOMIC DNA]</scope>
    <source>
        <strain evidence="2 3">ATCC 700242</strain>
    </source>
</reference>